<organism evidence="2 3">
    <name type="scientific">Cladophialophora carrionii</name>
    <dbReference type="NCBI Taxonomy" id="86049"/>
    <lineage>
        <taxon>Eukaryota</taxon>
        <taxon>Fungi</taxon>
        <taxon>Dikarya</taxon>
        <taxon>Ascomycota</taxon>
        <taxon>Pezizomycotina</taxon>
        <taxon>Eurotiomycetes</taxon>
        <taxon>Chaetothyriomycetidae</taxon>
        <taxon>Chaetothyriales</taxon>
        <taxon>Herpotrichiellaceae</taxon>
        <taxon>Cladophialophora</taxon>
    </lineage>
</organism>
<evidence type="ECO:0000256" key="1">
    <source>
        <dbReference type="SAM" id="MobiDB-lite"/>
    </source>
</evidence>
<dbReference type="AlphaFoldDB" id="A0A1C1CAM8"/>
<dbReference type="EMBL" id="LGRB01000019">
    <property type="protein sequence ID" value="OCT45511.1"/>
    <property type="molecule type" value="Genomic_DNA"/>
</dbReference>
<protein>
    <submittedName>
        <fullName evidence="2">Uncharacterized protein</fullName>
    </submittedName>
</protein>
<evidence type="ECO:0000313" key="3">
    <source>
        <dbReference type="Proteomes" id="UP000094526"/>
    </source>
</evidence>
<sequence length="84" mass="9767">MFAIRGHKGLKRLIISNSPCSMKLWVESCNEWRKRLPEEVEKALQRHEKDKTYDDPECRWSGGSRATARTVHTHTSSMLTPEAR</sequence>
<proteinExistence type="predicted"/>
<feature type="compositionally biased region" description="Polar residues" evidence="1">
    <location>
        <begin position="73"/>
        <end position="84"/>
    </location>
</feature>
<comment type="caution">
    <text evidence="2">The sequence shown here is derived from an EMBL/GenBank/DDBJ whole genome shotgun (WGS) entry which is preliminary data.</text>
</comment>
<accession>A0A1C1CAM8</accession>
<gene>
    <name evidence="2" type="ORF">CLCR_01771</name>
</gene>
<name>A0A1C1CAM8_9EURO</name>
<dbReference type="Gene3D" id="3.40.50.1820">
    <property type="entry name" value="alpha/beta hydrolase"/>
    <property type="match status" value="1"/>
</dbReference>
<reference evidence="3" key="1">
    <citation type="submission" date="2015-07" db="EMBL/GenBank/DDBJ databases">
        <authorList>
            <person name="Teixeira M.M."/>
            <person name="Souza R.C."/>
            <person name="Almeida L.G."/>
            <person name="Vicente V.A."/>
            <person name="de Hoog S."/>
            <person name="Bocca A.L."/>
            <person name="de Almeida S.R."/>
            <person name="Vasconcelos A.T."/>
            <person name="Felipe M.S."/>
        </authorList>
    </citation>
    <scope>NUCLEOTIDE SEQUENCE [LARGE SCALE GENOMIC DNA]</scope>
    <source>
        <strain evidence="3">KSF</strain>
    </source>
</reference>
<evidence type="ECO:0000313" key="2">
    <source>
        <dbReference type="EMBL" id="OCT45511.1"/>
    </source>
</evidence>
<dbReference type="VEuPathDB" id="FungiDB:G647_03422"/>
<dbReference type="InterPro" id="IPR029058">
    <property type="entry name" value="AB_hydrolase_fold"/>
</dbReference>
<dbReference type="Proteomes" id="UP000094526">
    <property type="component" value="Unassembled WGS sequence"/>
</dbReference>
<feature type="region of interest" description="Disordered" evidence="1">
    <location>
        <begin position="44"/>
        <end position="84"/>
    </location>
</feature>
<dbReference type="VEuPathDB" id="FungiDB:CLCR_01771"/>
<feature type="compositionally biased region" description="Basic and acidic residues" evidence="1">
    <location>
        <begin position="44"/>
        <end position="58"/>
    </location>
</feature>
<dbReference type="OrthoDB" id="190201at2759"/>
<keyword evidence="3" id="KW-1185">Reference proteome</keyword>